<evidence type="ECO:0000256" key="1">
    <source>
        <dbReference type="SAM" id="Phobius"/>
    </source>
</evidence>
<dbReference type="EMBL" id="AP027272">
    <property type="protein sequence ID" value="BDX06582.1"/>
    <property type="molecule type" value="Genomic_DNA"/>
</dbReference>
<dbReference type="KEGG" id="pmaw:MACH26_21030"/>
<dbReference type="RefSeq" id="WP_338292596.1">
    <property type="nucleotide sequence ID" value="NZ_AP027272.1"/>
</dbReference>
<proteinExistence type="predicted"/>
<dbReference type="Proteomes" id="UP001333710">
    <property type="component" value="Chromosome"/>
</dbReference>
<accession>A0AA48HQ06</accession>
<organism evidence="2 3">
    <name type="scientific">Planctobacterium marinum</name>
    <dbReference type="NCBI Taxonomy" id="1631968"/>
    <lineage>
        <taxon>Bacteria</taxon>
        <taxon>Pseudomonadati</taxon>
        <taxon>Pseudomonadota</taxon>
        <taxon>Gammaproteobacteria</taxon>
        <taxon>Alteromonadales</taxon>
        <taxon>Alteromonadaceae</taxon>
        <taxon>Planctobacterium</taxon>
    </lineage>
</organism>
<evidence type="ECO:0000313" key="2">
    <source>
        <dbReference type="EMBL" id="BDX06582.1"/>
    </source>
</evidence>
<gene>
    <name evidence="2" type="ORF">MACH26_21030</name>
</gene>
<feature type="transmembrane region" description="Helical" evidence="1">
    <location>
        <begin position="45"/>
        <end position="65"/>
    </location>
</feature>
<keyword evidence="1" id="KW-0812">Transmembrane</keyword>
<name>A0AA48HQ06_9ALTE</name>
<keyword evidence="3" id="KW-1185">Reference proteome</keyword>
<keyword evidence="1" id="KW-1133">Transmembrane helix</keyword>
<reference evidence="2" key="1">
    <citation type="submission" date="2023-01" db="EMBL/GenBank/DDBJ databases">
        <title>Complete genome sequence of Planctobacterium marinum strain Dej080120_11.</title>
        <authorList>
            <person name="Ueki S."/>
            <person name="Maruyama F."/>
        </authorList>
    </citation>
    <scope>NUCLEOTIDE SEQUENCE</scope>
    <source>
        <strain evidence="2">Dej080120_11</strain>
    </source>
</reference>
<protein>
    <submittedName>
        <fullName evidence="2">Uncharacterized protein</fullName>
    </submittedName>
</protein>
<dbReference type="AlphaFoldDB" id="A0AA48HQ06"/>
<keyword evidence="1" id="KW-0472">Membrane</keyword>
<evidence type="ECO:0000313" key="3">
    <source>
        <dbReference type="Proteomes" id="UP001333710"/>
    </source>
</evidence>
<sequence length="78" mass="8744">MVFAVINVSAINTEYGLLETALHDLNNQIQNSGRFATQLANTPGMGTFGAIAIHLVVDLMLLRLIHYRYTRKRIDTQV</sequence>